<sequence length="401" mass="45533">MRFLGARLRAARGFRWQITRYFANLASTRTESSLKTGAWQVSSCGRVRSTTGRVSFGYTLPSGYCRVGINKRFYFVHRLVAAGFLPLPDTARWQVNHLDGDPSNNHVSNLQYVSPAENTQHSWQRNPARKGSGKPVMWRIMGQDAWRTCATQVQVASQMGISRSKISRCCGSLREDMVGPVPGTRYEVKWVDPPHKRRPITALDEEWRDAKHPDNKDLIPGLMVSNLGRVWNSLRGQVSQGSRDGDGYFTCSAGGRKLKVHRVVAASFLDQPDSRLDINHKDCDRGNNHVENLEYVTRSENARHSYLQRVGRQREPINCKPAQARRFSCKGPWLDFKSMQAASVHSGVSRWTISRICHGRSTQCRDWEFRFAVEEPLPGEEWRKVCPDVLERARATSGDTC</sequence>
<evidence type="ECO:0000313" key="3">
    <source>
        <dbReference type="Proteomes" id="UP000604046"/>
    </source>
</evidence>
<dbReference type="Pfam" id="PF13392">
    <property type="entry name" value="HNH_3"/>
    <property type="match status" value="2"/>
</dbReference>
<name>A0A812Q5Y9_9DINO</name>
<reference evidence="2" key="1">
    <citation type="submission" date="2021-02" db="EMBL/GenBank/DDBJ databases">
        <authorList>
            <person name="Dougan E. K."/>
            <person name="Rhodes N."/>
            <person name="Thang M."/>
            <person name="Chan C."/>
        </authorList>
    </citation>
    <scope>NUCLEOTIDE SEQUENCE</scope>
</reference>
<evidence type="ECO:0000259" key="1">
    <source>
        <dbReference type="SMART" id="SM00507"/>
    </source>
</evidence>
<evidence type="ECO:0000313" key="2">
    <source>
        <dbReference type="EMBL" id="CAE7357892.1"/>
    </source>
</evidence>
<dbReference type="Gene3D" id="3.90.75.20">
    <property type="match status" value="2"/>
</dbReference>
<keyword evidence="3" id="KW-1185">Reference proteome</keyword>
<organism evidence="2 3">
    <name type="scientific">Symbiodinium natans</name>
    <dbReference type="NCBI Taxonomy" id="878477"/>
    <lineage>
        <taxon>Eukaryota</taxon>
        <taxon>Sar</taxon>
        <taxon>Alveolata</taxon>
        <taxon>Dinophyceae</taxon>
        <taxon>Suessiales</taxon>
        <taxon>Symbiodiniaceae</taxon>
        <taxon>Symbiodinium</taxon>
    </lineage>
</organism>
<dbReference type="InterPro" id="IPR003615">
    <property type="entry name" value="HNH_nuc"/>
</dbReference>
<dbReference type="InterPro" id="IPR044925">
    <property type="entry name" value="His-Me_finger_sf"/>
</dbReference>
<gene>
    <name evidence="2" type="ORF">SNAT2548_LOCUS19114</name>
</gene>
<accession>A0A812Q5Y9</accession>
<proteinExistence type="predicted"/>
<dbReference type="SUPFAM" id="SSF54060">
    <property type="entry name" value="His-Me finger endonucleases"/>
    <property type="match status" value="2"/>
</dbReference>
<dbReference type="AlphaFoldDB" id="A0A812Q5Y9"/>
<feature type="domain" description="HNH nuclease" evidence="1">
    <location>
        <begin position="70"/>
        <end position="119"/>
    </location>
</feature>
<dbReference type="Proteomes" id="UP000604046">
    <property type="component" value="Unassembled WGS sequence"/>
</dbReference>
<protein>
    <recommendedName>
        <fullName evidence="1">HNH nuclease domain-containing protein</fullName>
    </recommendedName>
</protein>
<dbReference type="EMBL" id="CAJNDS010002166">
    <property type="protein sequence ID" value="CAE7357892.1"/>
    <property type="molecule type" value="Genomic_DNA"/>
</dbReference>
<feature type="domain" description="HNH nuclease" evidence="1">
    <location>
        <begin position="254"/>
        <end position="302"/>
    </location>
</feature>
<comment type="caution">
    <text evidence="2">The sequence shown here is derived from an EMBL/GenBank/DDBJ whole genome shotgun (WGS) entry which is preliminary data.</text>
</comment>
<dbReference type="OrthoDB" id="430296at2759"/>
<dbReference type="SMART" id="SM00507">
    <property type="entry name" value="HNHc"/>
    <property type="match status" value="2"/>
</dbReference>